<dbReference type="BioCyc" id="PMAR59922:G1G80-272-MONOMER"/>
<dbReference type="KEGG" id="pmf:P9303_02841"/>
<gene>
    <name evidence="2" type="ordered locus">P9303_02841</name>
</gene>
<dbReference type="EMBL" id="CP000554">
    <property type="protein sequence ID" value="ABM77039.1"/>
    <property type="molecule type" value="Genomic_DNA"/>
</dbReference>
<evidence type="ECO:0000313" key="3">
    <source>
        <dbReference type="Proteomes" id="UP000002274"/>
    </source>
</evidence>
<dbReference type="RefSeq" id="WP_011824967.1">
    <property type="nucleotide sequence ID" value="NC_008820.1"/>
</dbReference>
<protein>
    <submittedName>
        <fullName evidence="2">Uncharacterized protein</fullName>
    </submittedName>
</protein>
<proteinExistence type="predicted"/>
<dbReference type="PROSITE" id="PS50005">
    <property type="entry name" value="TPR"/>
    <property type="match status" value="1"/>
</dbReference>
<accession>A2C6C9</accession>
<dbReference type="STRING" id="59922.P9303_02841"/>
<dbReference type="HOGENOM" id="CLU_2438379_0_0_3"/>
<dbReference type="InterPro" id="IPR019734">
    <property type="entry name" value="TPR_rpt"/>
</dbReference>
<dbReference type="Proteomes" id="UP000002274">
    <property type="component" value="Chromosome"/>
</dbReference>
<dbReference type="SUPFAM" id="SSF48452">
    <property type="entry name" value="TPR-like"/>
    <property type="match status" value="1"/>
</dbReference>
<evidence type="ECO:0000313" key="2">
    <source>
        <dbReference type="EMBL" id="ABM77039.1"/>
    </source>
</evidence>
<feature type="repeat" description="TPR" evidence="1">
    <location>
        <begin position="34"/>
        <end position="67"/>
    </location>
</feature>
<dbReference type="AlphaFoldDB" id="A2C6C9"/>
<dbReference type="Gene3D" id="1.25.40.10">
    <property type="entry name" value="Tetratricopeptide repeat domain"/>
    <property type="match status" value="1"/>
</dbReference>
<keyword evidence="1" id="KW-0802">TPR repeat</keyword>
<name>A2C6C9_PROM3</name>
<sequence length="90" mass="10056">MADLATIQELSTAGRHQECLQACQSLLQVDPEDTSAWKYTGKSRLALGQFEKAQQCLTKAHHLDRSDPEKPKDIGNIFLNLGDKDTATQW</sequence>
<evidence type="ECO:0000256" key="1">
    <source>
        <dbReference type="PROSITE-ProRule" id="PRU00339"/>
    </source>
</evidence>
<organism evidence="2 3">
    <name type="scientific">Prochlorococcus marinus (strain MIT 9303)</name>
    <dbReference type="NCBI Taxonomy" id="59922"/>
    <lineage>
        <taxon>Bacteria</taxon>
        <taxon>Bacillati</taxon>
        <taxon>Cyanobacteriota</taxon>
        <taxon>Cyanophyceae</taxon>
        <taxon>Synechococcales</taxon>
        <taxon>Prochlorococcaceae</taxon>
        <taxon>Prochlorococcus</taxon>
    </lineage>
</organism>
<reference evidence="2 3" key="1">
    <citation type="journal article" date="2007" name="PLoS Genet.">
        <title>Patterns and implications of gene gain and loss in the evolution of Prochlorococcus.</title>
        <authorList>
            <person name="Kettler G.C."/>
            <person name="Martiny A.C."/>
            <person name="Huang K."/>
            <person name="Zucker J."/>
            <person name="Coleman M.L."/>
            <person name="Rodrigue S."/>
            <person name="Chen F."/>
            <person name="Lapidus A."/>
            <person name="Ferriera S."/>
            <person name="Johnson J."/>
            <person name="Steglich C."/>
            <person name="Church G.M."/>
            <person name="Richardson P."/>
            <person name="Chisholm S.W."/>
        </authorList>
    </citation>
    <scope>NUCLEOTIDE SEQUENCE [LARGE SCALE GENOMIC DNA]</scope>
    <source>
        <strain evidence="2 3">MIT 9303</strain>
    </source>
</reference>
<dbReference type="InterPro" id="IPR011990">
    <property type="entry name" value="TPR-like_helical_dom_sf"/>
</dbReference>